<evidence type="ECO:0000256" key="6">
    <source>
        <dbReference type="SAM" id="MobiDB-lite"/>
    </source>
</evidence>
<proteinExistence type="inferred from homology"/>
<dbReference type="Pfam" id="PF12848">
    <property type="entry name" value="ABC_tran_Xtn"/>
    <property type="match status" value="1"/>
</dbReference>
<dbReference type="Pfam" id="PF08719">
    <property type="entry name" value="NADAR"/>
    <property type="match status" value="1"/>
</dbReference>
<dbReference type="SUPFAM" id="SSF143990">
    <property type="entry name" value="YbiA-like"/>
    <property type="match status" value="1"/>
</dbReference>
<dbReference type="Gene3D" id="1.10.357.40">
    <property type="entry name" value="YbiA-like"/>
    <property type="match status" value="1"/>
</dbReference>
<dbReference type="InterPro" id="IPR003439">
    <property type="entry name" value="ABC_transporter-like_ATP-bd"/>
</dbReference>
<feature type="compositionally biased region" description="Low complexity" evidence="6">
    <location>
        <begin position="98"/>
        <end position="112"/>
    </location>
</feature>
<evidence type="ECO:0000256" key="3">
    <source>
        <dbReference type="ARBA" id="ARBA00022741"/>
    </source>
</evidence>
<dbReference type="SUPFAM" id="SSF52540">
    <property type="entry name" value="P-loop containing nucleoside triphosphate hydrolases"/>
    <property type="match status" value="2"/>
</dbReference>
<name>A0A915LIH0_MELJA</name>
<dbReference type="Pfam" id="PF26051">
    <property type="entry name" value="PWI_ABCF3"/>
    <property type="match status" value="1"/>
</dbReference>
<dbReference type="InterPro" id="IPR037238">
    <property type="entry name" value="YbiA-like_sf"/>
</dbReference>
<keyword evidence="8" id="KW-1185">Reference proteome</keyword>
<keyword evidence="3" id="KW-0547">Nucleotide-binding</keyword>
<dbReference type="FunFam" id="3.40.50.300:FF:002454">
    <property type="entry name" value="Chromosome 10, whole genome shotgun sequence"/>
    <property type="match status" value="1"/>
</dbReference>
<dbReference type="InterPro" id="IPR003593">
    <property type="entry name" value="AAA+_ATPase"/>
</dbReference>
<evidence type="ECO:0000256" key="5">
    <source>
        <dbReference type="ARBA" id="ARBA00022990"/>
    </source>
</evidence>
<comment type="similarity">
    <text evidence="1">Belongs to the ABC transporter superfamily. ABCF family. EF3 subfamily.</text>
</comment>
<dbReference type="InterPro" id="IPR012816">
    <property type="entry name" value="NADAR"/>
</dbReference>
<evidence type="ECO:0000256" key="2">
    <source>
        <dbReference type="ARBA" id="ARBA00022737"/>
    </source>
</evidence>
<dbReference type="PROSITE" id="PS00211">
    <property type="entry name" value="ABC_TRANSPORTER_1"/>
    <property type="match status" value="1"/>
</dbReference>
<evidence type="ECO:0000259" key="7">
    <source>
        <dbReference type="PROSITE" id="PS50893"/>
    </source>
</evidence>
<dbReference type="InterPro" id="IPR032781">
    <property type="entry name" value="ABC_tran_Xtn"/>
</dbReference>
<feature type="region of interest" description="Disordered" evidence="6">
    <location>
        <begin position="27"/>
        <end position="157"/>
    </location>
</feature>
<dbReference type="CDD" id="cd15457">
    <property type="entry name" value="NADAR"/>
    <property type="match status" value="1"/>
</dbReference>
<feature type="compositionally biased region" description="Basic residues" evidence="6">
    <location>
        <begin position="82"/>
        <end position="91"/>
    </location>
</feature>
<accession>A0A915LIH0</accession>
<dbReference type="WBParaSite" id="scaffold11542_cov265.g15672">
    <property type="protein sequence ID" value="scaffold11542_cov265.g15672"/>
    <property type="gene ID" value="scaffold11542_cov265.g15672"/>
</dbReference>
<evidence type="ECO:0000313" key="8">
    <source>
        <dbReference type="Proteomes" id="UP000887561"/>
    </source>
</evidence>
<dbReference type="InterPro" id="IPR050611">
    <property type="entry name" value="ABCF"/>
</dbReference>
<dbReference type="Pfam" id="PF00005">
    <property type="entry name" value="ABC_tran"/>
    <property type="match status" value="2"/>
</dbReference>
<dbReference type="Proteomes" id="UP000887561">
    <property type="component" value="Unplaced"/>
</dbReference>
<feature type="region of interest" description="Disordered" evidence="6">
    <location>
        <begin position="524"/>
        <end position="551"/>
    </location>
</feature>
<evidence type="ECO:0000256" key="4">
    <source>
        <dbReference type="ARBA" id="ARBA00022840"/>
    </source>
</evidence>
<feature type="compositionally biased region" description="Polar residues" evidence="6">
    <location>
        <begin position="118"/>
        <end position="138"/>
    </location>
</feature>
<dbReference type="InterPro" id="IPR058770">
    <property type="entry name" value="PWI_ABCF3"/>
</dbReference>
<feature type="domain" description="ABC transporter" evidence="7">
    <location>
        <begin position="573"/>
        <end position="823"/>
    </location>
</feature>
<dbReference type="GO" id="GO:0016887">
    <property type="term" value="F:ATP hydrolysis activity"/>
    <property type="evidence" value="ECO:0007669"/>
    <property type="project" value="InterPro"/>
</dbReference>
<dbReference type="PROSITE" id="PS50893">
    <property type="entry name" value="ABC_TRANSPORTER_2"/>
    <property type="match status" value="2"/>
</dbReference>
<dbReference type="PANTHER" id="PTHR19211">
    <property type="entry name" value="ATP-BINDING TRANSPORT PROTEIN-RELATED"/>
    <property type="match status" value="1"/>
</dbReference>
<organism evidence="8 9">
    <name type="scientific">Meloidogyne javanica</name>
    <name type="common">Root-knot nematode worm</name>
    <dbReference type="NCBI Taxonomy" id="6303"/>
    <lineage>
        <taxon>Eukaryota</taxon>
        <taxon>Metazoa</taxon>
        <taxon>Ecdysozoa</taxon>
        <taxon>Nematoda</taxon>
        <taxon>Chromadorea</taxon>
        <taxon>Rhabditida</taxon>
        <taxon>Tylenchina</taxon>
        <taxon>Tylenchomorpha</taxon>
        <taxon>Tylenchoidea</taxon>
        <taxon>Meloidogynidae</taxon>
        <taxon>Meloidogyninae</taxon>
        <taxon>Meloidogyne</taxon>
        <taxon>Meloidogyne incognita group</taxon>
    </lineage>
</organism>
<dbReference type="InterPro" id="IPR017871">
    <property type="entry name" value="ABC_transporter-like_CS"/>
</dbReference>
<dbReference type="NCBIfam" id="TIGR02464">
    <property type="entry name" value="ribofla_fusion"/>
    <property type="match status" value="1"/>
</dbReference>
<dbReference type="GO" id="GO:0005524">
    <property type="term" value="F:ATP binding"/>
    <property type="evidence" value="ECO:0007669"/>
    <property type="project" value="UniProtKB-KW"/>
</dbReference>
<feature type="region of interest" description="Disordered" evidence="6">
    <location>
        <begin position="202"/>
        <end position="221"/>
    </location>
</feature>
<evidence type="ECO:0000313" key="9">
    <source>
        <dbReference type="WBParaSite" id="scaffold11542_cov265.g15672"/>
    </source>
</evidence>
<dbReference type="InterPro" id="IPR027417">
    <property type="entry name" value="P-loop_NTPase"/>
</dbReference>
<reference evidence="9" key="1">
    <citation type="submission" date="2022-11" db="UniProtKB">
        <authorList>
            <consortium name="WormBaseParasite"/>
        </authorList>
    </citation>
    <scope>IDENTIFICATION</scope>
</reference>
<evidence type="ECO:0000256" key="1">
    <source>
        <dbReference type="ARBA" id="ARBA00011054"/>
    </source>
</evidence>
<feature type="domain" description="ABC transporter" evidence="7">
    <location>
        <begin position="888"/>
        <end position="1100"/>
    </location>
</feature>
<dbReference type="FunFam" id="3.40.50.300:FF:000104">
    <property type="entry name" value="ATP-binding cassette sub-family F member 3"/>
    <property type="match status" value="1"/>
</dbReference>
<dbReference type="PANTHER" id="PTHR19211:SF117">
    <property type="entry name" value="ATP-BINDING CASSETTE SUB-FAMILY F MEMBER 3"/>
    <property type="match status" value="1"/>
</dbReference>
<keyword evidence="2" id="KW-0677">Repeat</keyword>
<feature type="compositionally biased region" description="Polar residues" evidence="6">
    <location>
        <begin position="146"/>
        <end position="157"/>
    </location>
</feature>
<dbReference type="Gene3D" id="3.40.50.300">
    <property type="entry name" value="P-loop containing nucleotide triphosphate hydrolases"/>
    <property type="match status" value="2"/>
</dbReference>
<protein>
    <submittedName>
        <fullName evidence="9">ABC transporter domain-containing protein</fullName>
    </submittedName>
</protein>
<dbReference type="CDD" id="cd03221">
    <property type="entry name" value="ABCF_EF-3"/>
    <property type="match status" value="1"/>
</dbReference>
<feature type="compositionally biased region" description="Polar residues" evidence="6">
    <location>
        <begin position="31"/>
        <end position="55"/>
    </location>
</feature>
<feature type="compositionally biased region" description="Basic and acidic residues" evidence="6">
    <location>
        <begin position="524"/>
        <end position="540"/>
    </location>
</feature>
<keyword evidence="4" id="KW-0067">ATP-binding</keyword>
<keyword evidence="5" id="KW-0007">Acetylation</keyword>
<dbReference type="AlphaFoldDB" id="A0A915LIH0"/>
<dbReference type="SMART" id="SM00382">
    <property type="entry name" value="AAA"/>
    <property type="match status" value="2"/>
</dbReference>
<sequence length="1100" mass="124963">MSDRSKRKPKAALQIIFNHLQWEKKIPASGNVDNGQISPKSPLSPATSQATTPSEQCVPEAKVVEKDEEAEKDVANITIRNSRSRQKKQRPKVIAPKTNESTAESTSCAESTIKTPEKSSATSQATTPSEQKARSSSSKKPEELLPQNSVQTTTPKMKKMFTNSLIKAKNNQKINNGKKAHPRVTAPLSDARIIERFVKPVKKTPPQKPREPLPPHSIPTKTPRIQRVLNSSEFISPFFTKAYAFSNHFKCYFYVDDLRFCCTEQFYMYYKAVVFGDTESANQIMEMTEARDMKRVGSYIRLFNTEKWRNISILVMTICNMEKYKQNVDLRRLLFETGDTLLVEATSQDLYWGAGVDVDSASIRDKTHWPGKNVLGRILTRIRDVLKSKKEYLHEWEERAAMVLKVNISTYLDQQLPEIPAEIREYLTDLLKENEDDIATVDDMCEAVGEHIQGFLTEMSEDELQKVCLNLLVILHEGKDNKPIVRALEARKLEKTVDMSLQSETYKLMDDLWKVTANDVPLQADKRKGLTKGNEEKKNDAPQQKKQQRPKILATASQTLNRAAKSDLGGLDFKLENVDISFGSKQLLSSAELSIVYGRRYGLVGRNGIGKTTLLKMISSKQLIIPSNITFLSVEQEVEGDDTLVIDAVLASDTKREKLLNEERELQERINCSETSDELRTELSARLDAVYAEQQALQLDKAPARAATILYGLGFKPDEQKKPTKEFSGGWRMRVALARALFIRPDLLLLDEPTNMLDMRAVYWLENHLQEWTGTILTVSHDRKFLNTVCTDMIHLHSKRLDAYKGNYDNFEKAMKEKLTQQQRDYEAQQQHRQHVQEFIDKFRYNAKRASMVQSRIKMLEKLPVIHAVEFESNVTFQFPECEKLGFLNISNLWDLLWGLYGVYGVCMGSRCDSRICIVGENGAGKTTLLKLLLGELNPTSGVRNANRRLRIGYFTQHHVDQLEMDDTPLELLAQRFPGLNEEEYRAAMGRFGLSGDIAFQPIATLSGGQKSRLAFTCLALQKPNYLVMDEPTNHLDVETVDALGKALNKFAGGVVLVSHDERLIELVCKELLVCKDKTITQLDGGLEEYKKHVYRQLAI</sequence>